<organism evidence="6 7">
    <name type="scientific">Luteolibacter flavescens</name>
    <dbReference type="NCBI Taxonomy" id="1859460"/>
    <lineage>
        <taxon>Bacteria</taxon>
        <taxon>Pseudomonadati</taxon>
        <taxon>Verrucomicrobiota</taxon>
        <taxon>Verrucomicrobiia</taxon>
        <taxon>Verrucomicrobiales</taxon>
        <taxon>Verrucomicrobiaceae</taxon>
        <taxon>Luteolibacter</taxon>
    </lineage>
</organism>
<dbReference type="Pfam" id="PF00440">
    <property type="entry name" value="TetR_N"/>
    <property type="match status" value="1"/>
</dbReference>
<dbReference type="PRINTS" id="PR00455">
    <property type="entry name" value="HTHTETR"/>
</dbReference>
<comment type="caution">
    <text evidence="6">The sequence shown here is derived from an EMBL/GenBank/DDBJ whole genome shotgun (WGS) entry which is preliminary data.</text>
</comment>
<keyword evidence="2 4" id="KW-0238">DNA-binding</keyword>
<evidence type="ECO:0000256" key="2">
    <source>
        <dbReference type="ARBA" id="ARBA00023125"/>
    </source>
</evidence>
<evidence type="ECO:0000256" key="3">
    <source>
        <dbReference type="ARBA" id="ARBA00023163"/>
    </source>
</evidence>
<protein>
    <submittedName>
        <fullName evidence="6">TetR/AcrR family transcriptional regulator</fullName>
    </submittedName>
</protein>
<dbReference type="EMBL" id="JAPDDS010000014">
    <property type="protein sequence ID" value="MCW1887063.1"/>
    <property type="molecule type" value="Genomic_DNA"/>
</dbReference>
<keyword evidence="7" id="KW-1185">Reference proteome</keyword>
<dbReference type="InterPro" id="IPR011075">
    <property type="entry name" value="TetR_C"/>
</dbReference>
<dbReference type="InterPro" id="IPR036271">
    <property type="entry name" value="Tet_transcr_reg_TetR-rel_C_sf"/>
</dbReference>
<evidence type="ECO:0000313" key="6">
    <source>
        <dbReference type="EMBL" id="MCW1887063.1"/>
    </source>
</evidence>
<name>A0ABT3FU21_9BACT</name>
<dbReference type="Pfam" id="PF16925">
    <property type="entry name" value="TetR_C_13"/>
    <property type="match status" value="1"/>
</dbReference>
<dbReference type="SUPFAM" id="SSF46689">
    <property type="entry name" value="Homeodomain-like"/>
    <property type="match status" value="1"/>
</dbReference>
<dbReference type="Gene3D" id="1.10.357.10">
    <property type="entry name" value="Tetracycline Repressor, domain 2"/>
    <property type="match status" value="1"/>
</dbReference>
<evidence type="ECO:0000256" key="4">
    <source>
        <dbReference type="PROSITE-ProRule" id="PRU00335"/>
    </source>
</evidence>
<feature type="DNA-binding region" description="H-T-H motif" evidence="4">
    <location>
        <begin position="28"/>
        <end position="47"/>
    </location>
</feature>
<dbReference type="Proteomes" id="UP001207930">
    <property type="component" value="Unassembled WGS sequence"/>
</dbReference>
<gene>
    <name evidence="6" type="ORF">OKA04_20160</name>
</gene>
<dbReference type="SUPFAM" id="SSF48498">
    <property type="entry name" value="Tetracyclin repressor-like, C-terminal domain"/>
    <property type="match status" value="1"/>
</dbReference>
<accession>A0ABT3FU21</accession>
<dbReference type="InterPro" id="IPR001647">
    <property type="entry name" value="HTH_TetR"/>
</dbReference>
<sequence length="204" mass="22612">MGRKSDAKQRLLDAALDLIWENSYGVVTIDAICEKAGVKKGSFYYFFESKADLAVAALDHEWQTEMKPKYDEMFSASRPPLERILLMFQSCIDCQAEIQAEYGQILGCPCFSLGSEVCTQNEPIRAKVQETLCRIVRYLESAIRDAQAEGVVSPGDPLVKAKSVYALYEGSLAQARIANDLDPLRVMLGSVMDLIGATAEVRQD</sequence>
<dbReference type="RefSeq" id="WP_264503017.1">
    <property type="nucleotide sequence ID" value="NZ_JAPDDS010000014.1"/>
</dbReference>
<keyword evidence="1" id="KW-0805">Transcription regulation</keyword>
<dbReference type="InterPro" id="IPR009057">
    <property type="entry name" value="Homeodomain-like_sf"/>
</dbReference>
<reference evidence="6 7" key="1">
    <citation type="submission" date="2022-10" db="EMBL/GenBank/DDBJ databases">
        <title>Luteolibacter flavescens strain MCCC 1K03193, whole genome shotgun sequencing project.</title>
        <authorList>
            <person name="Zhao G."/>
            <person name="Shen L."/>
        </authorList>
    </citation>
    <scope>NUCLEOTIDE SEQUENCE [LARGE SCALE GENOMIC DNA]</scope>
    <source>
        <strain evidence="6 7">MCCC 1K03193</strain>
    </source>
</reference>
<dbReference type="PANTHER" id="PTHR47506">
    <property type="entry name" value="TRANSCRIPTIONAL REGULATORY PROTEIN"/>
    <property type="match status" value="1"/>
</dbReference>
<evidence type="ECO:0000313" key="7">
    <source>
        <dbReference type="Proteomes" id="UP001207930"/>
    </source>
</evidence>
<feature type="domain" description="HTH tetR-type" evidence="5">
    <location>
        <begin position="5"/>
        <end position="65"/>
    </location>
</feature>
<keyword evidence="3" id="KW-0804">Transcription</keyword>
<proteinExistence type="predicted"/>
<dbReference type="PANTHER" id="PTHR47506:SF1">
    <property type="entry name" value="HTH-TYPE TRANSCRIPTIONAL REGULATOR YJDC"/>
    <property type="match status" value="1"/>
</dbReference>
<evidence type="ECO:0000256" key="1">
    <source>
        <dbReference type="ARBA" id="ARBA00023015"/>
    </source>
</evidence>
<dbReference type="PROSITE" id="PS50977">
    <property type="entry name" value="HTH_TETR_2"/>
    <property type="match status" value="1"/>
</dbReference>
<evidence type="ECO:0000259" key="5">
    <source>
        <dbReference type="PROSITE" id="PS50977"/>
    </source>
</evidence>